<organism evidence="2 3">
    <name type="scientific">Rhizodiscina lignyota</name>
    <dbReference type="NCBI Taxonomy" id="1504668"/>
    <lineage>
        <taxon>Eukaryota</taxon>
        <taxon>Fungi</taxon>
        <taxon>Dikarya</taxon>
        <taxon>Ascomycota</taxon>
        <taxon>Pezizomycotina</taxon>
        <taxon>Dothideomycetes</taxon>
        <taxon>Pleosporomycetidae</taxon>
        <taxon>Aulographales</taxon>
        <taxon>Rhizodiscinaceae</taxon>
        <taxon>Rhizodiscina</taxon>
    </lineage>
</organism>
<dbReference type="AlphaFoldDB" id="A0A9P4MGC3"/>
<evidence type="ECO:0000313" key="2">
    <source>
        <dbReference type="EMBL" id="KAF2104379.1"/>
    </source>
</evidence>
<sequence>MSAPVSAYNRKDSSSSVSSTSSSVQNERRSSSVASGLKAVGHRLAQHHREVNAAYEAFYGVGSRPQDAPSYRPRKSEESQRALIDEDHHYEVEARPAAEKKQDSKSTKKVWQRVKQHAKEHHEGVNAAYRAYYGVS</sequence>
<protein>
    <submittedName>
        <fullName evidence="2">Uncharacterized protein</fullName>
    </submittedName>
</protein>
<reference evidence="2" key="1">
    <citation type="journal article" date="2020" name="Stud. Mycol.">
        <title>101 Dothideomycetes genomes: a test case for predicting lifestyles and emergence of pathogens.</title>
        <authorList>
            <person name="Haridas S."/>
            <person name="Albert R."/>
            <person name="Binder M."/>
            <person name="Bloem J."/>
            <person name="Labutti K."/>
            <person name="Salamov A."/>
            <person name="Andreopoulos B."/>
            <person name="Baker S."/>
            <person name="Barry K."/>
            <person name="Bills G."/>
            <person name="Bluhm B."/>
            <person name="Cannon C."/>
            <person name="Castanera R."/>
            <person name="Culley D."/>
            <person name="Daum C."/>
            <person name="Ezra D."/>
            <person name="Gonzalez J."/>
            <person name="Henrissat B."/>
            <person name="Kuo A."/>
            <person name="Liang C."/>
            <person name="Lipzen A."/>
            <person name="Lutzoni F."/>
            <person name="Magnuson J."/>
            <person name="Mondo S."/>
            <person name="Nolan M."/>
            <person name="Ohm R."/>
            <person name="Pangilinan J."/>
            <person name="Park H.-J."/>
            <person name="Ramirez L."/>
            <person name="Alfaro M."/>
            <person name="Sun H."/>
            <person name="Tritt A."/>
            <person name="Yoshinaga Y."/>
            <person name="Zwiers L.-H."/>
            <person name="Turgeon B."/>
            <person name="Goodwin S."/>
            <person name="Spatafora J."/>
            <person name="Crous P."/>
            <person name="Grigoriev I."/>
        </authorList>
    </citation>
    <scope>NUCLEOTIDE SEQUENCE</scope>
    <source>
        <strain evidence="2">CBS 133067</strain>
    </source>
</reference>
<accession>A0A9P4MGC3</accession>
<comment type="caution">
    <text evidence="2">The sequence shown here is derived from an EMBL/GenBank/DDBJ whole genome shotgun (WGS) entry which is preliminary data.</text>
</comment>
<keyword evidence="3" id="KW-1185">Reference proteome</keyword>
<feature type="region of interest" description="Disordered" evidence="1">
    <location>
        <begin position="1"/>
        <end position="40"/>
    </location>
</feature>
<evidence type="ECO:0000256" key="1">
    <source>
        <dbReference type="SAM" id="MobiDB-lite"/>
    </source>
</evidence>
<feature type="compositionally biased region" description="Low complexity" evidence="1">
    <location>
        <begin position="14"/>
        <end position="25"/>
    </location>
</feature>
<dbReference type="Proteomes" id="UP000799772">
    <property type="component" value="Unassembled WGS sequence"/>
</dbReference>
<dbReference type="OrthoDB" id="3494771at2759"/>
<gene>
    <name evidence="2" type="ORF">NA57DRAFT_51208</name>
</gene>
<evidence type="ECO:0000313" key="3">
    <source>
        <dbReference type="Proteomes" id="UP000799772"/>
    </source>
</evidence>
<proteinExistence type="predicted"/>
<name>A0A9P4MGC3_9PEZI</name>
<dbReference type="EMBL" id="ML978121">
    <property type="protein sequence ID" value="KAF2104379.1"/>
    <property type="molecule type" value="Genomic_DNA"/>
</dbReference>